<evidence type="ECO:0000256" key="6">
    <source>
        <dbReference type="ARBA" id="ARBA00023043"/>
    </source>
</evidence>
<feature type="compositionally biased region" description="Acidic residues" evidence="10">
    <location>
        <begin position="384"/>
        <end position="394"/>
    </location>
</feature>
<sequence length="689" mass="74937">MSARSKRADVCGDCGALGESGCRSRFDELTGRIGRKIAEPTWASVNRGILLCDECCSVHRSLGRHISRVKSLRRGAWVPSQLSMVHTLNSNGANSIWEHSLLDPTHAKTGRKKPQPKDPVHPTKADFIRAKHQLLAFVYRGGDEGEDADLSRQLHSAVRTVNLETSLRMLAQGADPNFLHPEKGTRPLHVAAKEGQAGQVELLLVYGASATGSDAHGQTPAVAAAAAGHLDLAARLQEAAFELTDRLSHYLCGRVPDHASGRHFLVPEMADHVEQPEAAKAARCRLQQLPNRLFEELATDVYDEVDRRETESCWAALQPAPWPSPDRSIVPFLPVNPELSATRNQGRQKLARLNAREFAILIMDVLSDAKRRQSFTPGQRGESEVSDDEPLYDSVASDDDYVTAAASVDTLSALSALHSSSEEKESGGGGGSEGSRVEQLLKQQLECSETRLDSMSQQIRALQATVAKLVQTNDNIPSQLQSQVSSLMAENTHLRSIIAQAGLNAANGHAERSPRPPSARRCRSSSGRCPCTSRNCSGPRGHRLVPNLSSADPEMWRLECEASVSPAEVKERTDVVTKRIQELWAAMVDNRRELFLPCAVRIRAAVADLTAIFPQEGGEEVVREAVQQLTQHSGRLQAECACLLSPGVSPSLGPEGPSEPGHTLLVQKVRSCAYDIAKATKLLVTHFQV</sequence>
<feature type="region of interest" description="Disordered" evidence="10">
    <location>
        <begin position="505"/>
        <end position="527"/>
    </location>
</feature>
<dbReference type="Gene3D" id="1.25.40.20">
    <property type="entry name" value="Ankyrin repeat-containing domain"/>
    <property type="match status" value="1"/>
</dbReference>
<dbReference type="GO" id="GO:0036465">
    <property type="term" value="P:synaptic vesicle recycling"/>
    <property type="evidence" value="ECO:0007669"/>
    <property type="project" value="TreeGrafter"/>
</dbReference>
<dbReference type="SUPFAM" id="SSF48403">
    <property type="entry name" value="Ankyrin repeat"/>
    <property type="match status" value="1"/>
</dbReference>
<evidence type="ECO:0000256" key="7">
    <source>
        <dbReference type="PROSITE-ProRule" id="PRU00023"/>
    </source>
</evidence>
<feature type="repeat" description="ANK" evidence="7">
    <location>
        <begin position="183"/>
        <end position="215"/>
    </location>
</feature>
<dbReference type="Gene3D" id="1.20.120.330">
    <property type="entry name" value="Nucleotidyltransferases domain 2"/>
    <property type="match status" value="1"/>
</dbReference>
<evidence type="ECO:0000256" key="5">
    <source>
        <dbReference type="ARBA" id="ARBA00022833"/>
    </source>
</evidence>
<feature type="domain" description="Arf-GAP" evidence="11">
    <location>
        <begin position="1"/>
        <end position="145"/>
    </location>
</feature>
<dbReference type="PANTHER" id="PTHR46097:SF3">
    <property type="entry name" value="ARF GTPASE-ACTIVATING PROTEIN GIT"/>
    <property type="match status" value="1"/>
</dbReference>
<keyword evidence="13" id="KW-1185">Reference proteome</keyword>
<evidence type="ECO:0000256" key="4">
    <source>
        <dbReference type="ARBA" id="ARBA00022771"/>
    </source>
</evidence>
<dbReference type="Pfam" id="PF12796">
    <property type="entry name" value="Ank_2"/>
    <property type="match status" value="1"/>
</dbReference>
<evidence type="ECO:0000256" key="10">
    <source>
        <dbReference type="SAM" id="MobiDB-lite"/>
    </source>
</evidence>
<dbReference type="GO" id="GO:0005096">
    <property type="term" value="F:GTPase activator activity"/>
    <property type="evidence" value="ECO:0007669"/>
    <property type="project" value="UniProtKB-KW"/>
</dbReference>
<keyword evidence="9" id="KW-0175">Coiled coil</keyword>
<dbReference type="InterPro" id="IPR047161">
    <property type="entry name" value="GIT-like"/>
</dbReference>
<feature type="region of interest" description="Disordered" evidence="10">
    <location>
        <begin position="417"/>
        <end position="436"/>
    </location>
</feature>
<keyword evidence="3" id="KW-0677">Repeat</keyword>
<dbReference type="GO" id="GO:0098793">
    <property type="term" value="C:presynapse"/>
    <property type="evidence" value="ECO:0007669"/>
    <property type="project" value="GOC"/>
</dbReference>
<dbReference type="PROSITE" id="PS50115">
    <property type="entry name" value="ARFGAP"/>
    <property type="match status" value="1"/>
</dbReference>
<feature type="region of interest" description="Disordered" evidence="10">
    <location>
        <begin position="372"/>
        <end position="394"/>
    </location>
</feature>
<keyword evidence="6 7" id="KW-0040">ANK repeat</keyword>
<accession>A0A8S1DSJ0</accession>
<dbReference type="InterPro" id="IPR013724">
    <property type="entry name" value="GIT_SHD"/>
</dbReference>
<evidence type="ECO:0000256" key="3">
    <source>
        <dbReference type="ARBA" id="ARBA00022737"/>
    </source>
</evidence>
<evidence type="ECO:0000256" key="1">
    <source>
        <dbReference type="ARBA" id="ARBA00022468"/>
    </source>
</evidence>
<dbReference type="PROSITE" id="PS50088">
    <property type="entry name" value="ANK_REPEAT"/>
    <property type="match status" value="1"/>
</dbReference>
<evidence type="ECO:0000256" key="9">
    <source>
        <dbReference type="SAM" id="Coils"/>
    </source>
</evidence>
<organism evidence="12 13">
    <name type="scientific">Cloeon dipterum</name>
    <dbReference type="NCBI Taxonomy" id="197152"/>
    <lineage>
        <taxon>Eukaryota</taxon>
        <taxon>Metazoa</taxon>
        <taxon>Ecdysozoa</taxon>
        <taxon>Arthropoda</taxon>
        <taxon>Hexapoda</taxon>
        <taxon>Insecta</taxon>
        <taxon>Pterygota</taxon>
        <taxon>Palaeoptera</taxon>
        <taxon>Ephemeroptera</taxon>
        <taxon>Pisciforma</taxon>
        <taxon>Baetidae</taxon>
        <taxon>Cloeon</taxon>
    </lineage>
</organism>
<dbReference type="InterPro" id="IPR001164">
    <property type="entry name" value="ArfGAP_dom"/>
</dbReference>
<dbReference type="Pfam" id="PF08518">
    <property type="entry name" value="GIT_SHD"/>
    <property type="match status" value="2"/>
</dbReference>
<dbReference type="SMART" id="SM00248">
    <property type="entry name" value="ANK"/>
    <property type="match status" value="3"/>
</dbReference>
<dbReference type="GO" id="GO:0031267">
    <property type="term" value="F:small GTPase binding"/>
    <property type="evidence" value="ECO:0007669"/>
    <property type="project" value="TreeGrafter"/>
</dbReference>
<dbReference type="EMBL" id="CADEPI010000333">
    <property type="protein sequence ID" value="CAB3383990.1"/>
    <property type="molecule type" value="Genomic_DNA"/>
</dbReference>
<reference evidence="12 13" key="1">
    <citation type="submission" date="2020-04" db="EMBL/GenBank/DDBJ databases">
        <authorList>
            <person name="Alioto T."/>
            <person name="Alioto T."/>
            <person name="Gomez Garrido J."/>
        </authorList>
    </citation>
    <scope>NUCLEOTIDE SEQUENCE [LARGE SCALE GENOMIC DNA]</scope>
</reference>
<dbReference type="GO" id="GO:0032012">
    <property type="term" value="P:regulation of ARF protein signal transduction"/>
    <property type="evidence" value="ECO:0007669"/>
    <property type="project" value="InterPro"/>
</dbReference>
<evidence type="ECO:0000313" key="13">
    <source>
        <dbReference type="Proteomes" id="UP000494165"/>
    </source>
</evidence>
<keyword evidence="2" id="KW-0479">Metal-binding</keyword>
<name>A0A8S1DSJ0_9INSE</name>
<dbReference type="Pfam" id="PF01412">
    <property type="entry name" value="ArfGap"/>
    <property type="match status" value="1"/>
</dbReference>
<protein>
    <recommendedName>
        <fullName evidence="11">Arf-GAP domain-containing protein</fullName>
    </recommendedName>
</protein>
<dbReference type="Proteomes" id="UP000494165">
    <property type="component" value="Unassembled WGS sequence"/>
</dbReference>
<dbReference type="AlphaFoldDB" id="A0A8S1DSJ0"/>
<dbReference type="GO" id="GO:0008270">
    <property type="term" value="F:zinc ion binding"/>
    <property type="evidence" value="ECO:0007669"/>
    <property type="project" value="UniProtKB-KW"/>
</dbReference>
<dbReference type="SMART" id="SM00555">
    <property type="entry name" value="GIT"/>
    <property type="match status" value="2"/>
</dbReference>
<dbReference type="SUPFAM" id="SSF57863">
    <property type="entry name" value="ArfGap/RecO-like zinc finger"/>
    <property type="match status" value="1"/>
</dbReference>
<proteinExistence type="predicted"/>
<dbReference type="InterPro" id="IPR037278">
    <property type="entry name" value="ARFGAP/RecO"/>
</dbReference>
<keyword evidence="5" id="KW-0862">Zinc</keyword>
<dbReference type="PANTHER" id="PTHR46097">
    <property type="entry name" value="G PROTEIN-COUPLED RECEPTOR KINASE INTERACTING ARFGAP"/>
    <property type="match status" value="1"/>
</dbReference>
<dbReference type="InterPro" id="IPR036770">
    <property type="entry name" value="Ankyrin_rpt-contain_sf"/>
</dbReference>
<dbReference type="InterPro" id="IPR038508">
    <property type="entry name" value="ArfGAP_dom_sf"/>
</dbReference>
<evidence type="ECO:0000256" key="2">
    <source>
        <dbReference type="ARBA" id="ARBA00022723"/>
    </source>
</evidence>
<evidence type="ECO:0000259" key="11">
    <source>
        <dbReference type="PROSITE" id="PS50115"/>
    </source>
</evidence>
<dbReference type="InterPro" id="IPR022018">
    <property type="entry name" value="GIT1_C"/>
</dbReference>
<dbReference type="GO" id="GO:0007420">
    <property type="term" value="P:brain development"/>
    <property type="evidence" value="ECO:0007669"/>
    <property type="project" value="InterPro"/>
</dbReference>
<feature type="coiled-coil region" evidence="9">
    <location>
        <begin position="438"/>
        <end position="472"/>
    </location>
</feature>
<comment type="caution">
    <text evidence="12">The sequence shown here is derived from an EMBL/GenBank/DDBJ whole genome shotgun (WGS) entry which is preliminary data.</text>
</comment>
<dbReference type="CDD" id="cd08833">
    <property type="entry name" value="ArfGap_GIT"/>
    <property type="match status" value="1"/>
</dbReference>
<keyword evidence="4 8" id="KW-0863">Zinc-finger</keyword>
<dbReference type="SMART" id="SM00105">
    <property type="entry name" value="ArfGap"/>
    <property type="match status" value="1"/>
</dbReference>
<dbReference type="GO" id="GO:0008277">
    <property type="term" value="P:regulation of G protein-coupled receptor signaling pathway"/>
    <property type="evidence" value="ECO:0007669"/>
    <property type="project" value="TreeGrafter"/>
</dbReference>
<dbReference type="PROSITE" id="PS50297">
    <property type="entry name" value="ANK_REP_REGION"/>
    <property type="match status" value="1"/>
</dbReference>
<keyword evidence="1" id="KW-0343">GTPase activation</keyword>
<evidence type="ECO:0000313" key="12">
    <source>
        <dbReference type="EMBL" id="CAB3383990.1"/>
    </source>
</evidence>
<dbReference type="Pfam" id="PF12205">
    <property type="entry name" value="GIT1_C"/>
    <property type="match status" value="1"/>
</dbReference>
<evidence type="ECO:0000256" key="8">
    <source>
        <dbReference type="PROSITE-ProRule" id="PRU00288"/>
    </source>
</evidence>
<dbReference type="Gene3D" id="1.10.220.150">
    <property type="entry name" value="Arf GTPase activating protein"/>
    <property type="match status" value="1"/>
</dbReference>
<dbReference type="InterPro" id="IPR002110">
    <property type="entry name" value="Ankyrin_rpt"/>
</dbReference>
<dbReference type="OrthoDB" id="5588096at2759"/>
<gene>
    <name evidence="12" type="ORF">CLODIP_2_CD11596</name>
</gene>